<dbReference type="Pfam" id="PF02537">
    <property type="entry name" value="CRCB"/>
    <property type="match status" value="1"/>
</dbReference>
<dbReference type="GO" id="GO:0046872">
    <property type="term" value="F:metal ion binding"/>
    <property type="evidence" value="ECO:0007669"/>
    <property type="project" value="UniProtKB-KW"/>
</dbReference>
<evidence type="ECO:0000256" key="8">
    <source>
        <dbReference type="ARBA" id="ARBA00023136"/>
    </source>
</evidence>
<dbReference type="KEGG" id="kmn:HW532_20695"/>
<evidence type="ECO:0000256" key="9">
    <source>
        <dbReference type="ARBA" id="ARBA00023303"/>
    </source>
</evidence>
<feature type="transmembrane region" description="Helical" evidence="12">
    <location>
        <begin position="21"/>
        <end position="49"/>
    </location>
</feature>
<feature type="transmembrane region" description="Helical" evidence="12">
    <location>
        <begin position="119"/>
        <end position="144"/>
    </location>
</feature>
<keyword evidence="7 12" id="KW-0406">Ion transport</keyword>
<dbReference type="InterPro" id="IPR003691">
    <property type="entry name" value="FluC"/>
</dbReference>
<evidence type="ECO:0000256" key="12">
    <source>
        <dbReference type="HAMAP-Rule" id="MF_00454"/>
    </source>
</evidence>
<dbReference type="HAMAP" id="MF_00454">
    <property type="entry name" value="FluC"/>
    <property type="match status" value="1"/>
</dbReference>
<dbReference type="PANTHER" id="PTHR28259">
    <property type="entry name" value="FLUORIDE EXPORT PROTEIN 1-RELATED"/>
    <property type="match status" value="1"/>
</dbReference>
<comment type="similarity">
    <text evidence="10 12">Belongs to the fluoride channel Fluc/FEX (TC 1.A.43) family.</text>
</comment>
<dbReference type="GO" id="GO:0005886">
    <property type="term" value="C:plasma membrane"/>
    <property type="evidence" value="ECO:0007669"/>
    <property type="project" value="UniProtKB-SubCell"/>
</dbReference>
<keyword evidence="2 12" id="KW-1003">Cell membrane</keyword>
<keyword evidence="12" id="KW-0813">Transport</keyword>
<sequence>MRARGTAPKTTLRWRALRDGAALYGVVAFGSLIGGVLRALASLGAIALFGDGFPWGTLAVNVIGSLAIGFYATLTGPDGRVFASARQRQFVMTGLCGGFTTFSVFSLETLRLLQAGDMAMAGLNAGLSVILWLAAVWLGHLAALRLNRLGG</sequence>
<evidence type="ECO:0000256" key="6">
    <source>
        <dbReference type="ARBA" id="ARBA00023053"/>
    </source>
</evidence>
<reference evidence="13 14" key="1">
    <citation type="submission" date="2020-06" db="EMBL/GenBank/DDBJ databases">
        <title>Genome sequence of 2 isolates from Red Sea Mangroves.</title>
        <authorList>
            <person name="Sefrji F."/>
            <person name="Michoud G."/>
            <person name="Merlino G."/>
            <person name="Daffonchio D."/>
        </authorList>
    </citation>
    <scope>NUCLEOTIDE SEQUENCE [LARGE SCALE GENOMIC DNA]</scope>
    <source>
        <strain evidence="13 14">R1DC25</strain>
    </source>
</reference>
<evidence type="ECO:0000256" key="7">
    <source>
        <dbReference type="ARBA" id="ARBA00023065"/>
    </source>
</evidence>
<keyword evidence="14" id="KW-1185">Reference proteome</keyword>
<comment type="catalytic activity">
    <reaction evidence="11">
        <text>fluoride(in) = fluoride(out)</text>
        <dbReference type="Rhea" id="RHEA:76159"/>
        <dbReference type="ChEBI" id="CHEBI:17051"/>
    </reaction>
    <physiologicalReaction direction="left-to-right" evidence="11">
        <dbReference type="Rhea" id="RHEA:76160"/>
    </physiologicalReaction>
</comment>
<comment type="function">
    <text evidence="12">Fluoride-specific ion channel. Important for reducing fluoride concentration in the cell, thus reducing its toxicity.</text>
</comment>
<dbReference type="GO" id="GO:0062054">
    <property type="term" value="F:fluoride channel activity"/>
    <property type="evidence" value="ECO:0007669"/>
    <property type="project" value="UniProtKB-UniRule"/>
</dbReference>
<evidence type="ECO:0000256" key="4">
    <source>
        <dbReference type="ARBA" id="ARBA00022692"/>
    </source>
</evidence>
<dbReference type="AlphaFoldDB" id="A0A7S8C7Y7"/>
<comment type="activity regulation">
    <text evidence="12">Na(+) is not transported, but it plays an essential structural role and its presence is essential for fluoride channel function.</text>
</comment>
<keyword evidence="12" id="KW-0479">Metal-binding</keyword>
<dbReference type="EMBL" id="CP058214">
    <property type="protein sequence ID" value="QPC44899.1"/>
    <property type="molecule type" value="Genomic_DNA"/>
</dbReference>
<dbReference type="Proteomes" id="UP000593594">
    <property type="component" value="Chromosome"/>
</dbReference>
<keyword evidence="4 12" id="KW-0812">Transmembrane</keyword>
<keyword evidence="6 12" id="KW-0915">Sodium</keyword>
<feature type="binding site" evidence="12">
    <location>
        <position position="100"/>
    </location>
    <ligand>
        <name>Na(+)</name>
        <dbReference type="ChEBI" id="CHEBI:29101"/>
        <note>structural</note>
    </ligand>
</feature>
<proteinExistence type="inferred from homology"/>
<accession>A0A7S8C7Y7</accession>
<evidence type="ECO:0000313" key="14">
    <source>
        <dbReference type="Proteomes" id="UP000593594"/>
    </source>
</evidence>
<evidence type="ECO:0000256" key="11">
    <source>
        <dbReference type="ARBA" id="ARBA00035585"/>
    </source>
</evidence>
<name>A0A7S8C7Y7_9HYPH</name>
<comment type="subcellular location">
    <subcellularLocation>
        <location evidence="1 12">Cell membrane</location>
        <topology evidence="1 12">Multi-pass membrane protein</topology>
    </subcellularLocation>
</comment>
<dbReference type="RefSeq" id="WP_213162272.1">
    <property type="nucleotide sequence ID" value="NZ_CP058214.1"/>
</dbReference>
<evidence type="ECO:0000256" key="5">
    <source>
        <dbReference type="ARBA" id="ARBA00022989"/>
    </source>
</evidence>
<dbReference type="PANTHER" id="PTHR28259:SF1">
    <property type="entry name" value="FLUORIDE EXPORT PROTEIN 1-RELATED"/>
    <property type="match status" value="1"/>
</dbReference>
<feature type="transmembrane region" description="Helical" evidence="12">
    <location>
        <begin position="89"/>
        <end position="107"/>
    </location>
</feature>
<keyword evidence="9 12" id="KW-0407">Ion channel</keyword>
<keyword evidence="8 12" id="KW-0472">Membrane</keyword>
<evidence type="ECO:0000256" key="1">
    <source>
        <dbReference type="ARBA" id="ARBA00004651"/>
    </source>
</evidence>
<evidence type="ECO:0000256" key="10">
    <source>
        <dbReference type="ARBA" id="ARBA00035120"/>
    </source>
</evidence>
<keyword evidence="5 12" id="KW-1133">Transmembrane helix</keyword>
<dbReference type="GO" id="GO:0140114">
    <property type="term" value="P:cellular detoxification of fluoride"/>
    <property type="evidence" value="ECO:0007669"/>
    <property type="project" value="UniProtKB-UniRule"/>
</dbReference>
<feature type="binding site" evidence="12">
    <location>
        <position position="97"/>
    </location>
    <ligand>
        <name>Na(+)</name>
        <dbReference type="ChEBI" id="CHEBI:29101"/>
        <note>structural</note>
    </ligand>
</feature>
<protein>
    <recommendedName>
        <fullName evidence="12">Fluoride-specific ion channel FluC</fullName>
    </recommendedName>
</protein>
<evidence type="ECO:0000313" key="13">
    <source>
        <dbReference type="EMBL" id="QPC44899.1"/>
    </source>
</evidence>
<evidence type="ECO:0000256" key="3">
    <source>
        <dbReference type="ARBA" id="ARBA00022519"/>
    </source>
</evidence>
<gene>
    <name evidence="12 13" type="primary">crcB</name>
    <name evidence="12" type="synonym">fluC</name>
    <name evidence="13" type="ORF">HW532_20695</name>
</gene>
<organism evidence="13 14">
    <name type="scientific">Kaustia mangrovi</name>
    <dbReference type="NCBI Taxonomy" id="2593653"/>
    <lineage>
        <taxon>Bacteria</taxon>
        <taxon>Pseudomonadati</taxon>
        <taxon>Pseudomonadota</taxon>
        <taxon>Alphaproteobacteria</taxon>
        <taxon>Hyphomicrobiales</taxon>
        <taxon>Parvibaculaceae</taxon>
        <taxon>Kaustia</taxon>
    </lineage>
</organism>
<dbReference type="NCBIfam" id="NF010802">
    <property type="entry name" value="PRK14206.1"/>
    <property type="match status" value="1"/>
</dbReference>
<evidence type="ECO:0000256" key="2">
    <source>
        <dbReference type="ARBA" id="ARBA00022475"/>
    </source>
</evidence>
<keyword evidence="3" id="KW-0997">Cell inner membrane</keyword>
<feature type="transmembrane region" description="Helical" evidence="12">
    <location>
        <begin position="55"/>
        <end position="77"/>
    </location>
</feature>